<evidence type="ECO:0000313" key="3">
    <source>
        <dbReference type="Proteomes" id="UP001153069"/>
    </source>
</evidence>
<dbReference type="EMBL" id="CAICTM010002351">
    <property type="protein sequence ID" value="CAB9528915.1"/>
    <property type="molecule type" value="Genomic_DNA"/>
</dbReference>
<sequence>MVVNKLKANPISSDPDFVLKAENIQVFQKAHGGNLLDRYDDGSLVRLVDGYTYYAMEVFETVPTDLYRTVGLKQLQPSVFCLPEKRSFTEVSPLVTAAMKIDRGEFEYPWHCWELYDDVFDPSKQPRINGISVFAKDTKTEFCEDETLPINDEKWDPFVTMKEGKGNYKIPLEKYKDLVVHREGKERRHSRYGVLITDVSHEEDSIAKKSLKKKEGGKTKMQQTLYFSFVLEKGTDLRALGMALVYDNLGEDHCSLVRTTENPTKPQRGQTPLITFQDEIDYTSKGTTLTPDNRNLQPVRLHVEIGGCDYYAFPYVAAHFRLHSIVLKAAAEPIPLDHFEDDQTETIFKAASLLFSAEIEELYDVIQMLERVGYAVDNLPSSSRKLLLAAIDTLDTEQMTREEREALSDASDMLSRPKVGSSMVTEAVEELEKLHISSTKTHPLETPSHRKQSSETNKVPHSLGTPEASPQQNPQVPSPSTSEDSAQGSK</sequence>
<dbReference type="Proteomes" id="UP001153069">
    <property type="component" value="Unassembled WGS sequence"/>
</dbReference>
<evidence type="ECO:0000256" key="1">
    <source>
        <dbReference type="SAM" id="MobiDB-lite"/>
    </source>
</evidence>
<protein>
    <submittedName>
        <fullName evidence="2">Uncharacterized protein</fullName>
    </submittedName>
</protein>
<organism evidence="2 3">
    <name type="scientific">Seminavis robusta</name>
    <dbReference type="NCBI Taxonomy" id="568900"/>
    <lineage>
        <taxon>Eukaryota</taxon>
        <taxon>Sar</taxon>
        <taxon>Stramenopiles</taxon>
        <taxon>Ochrophyta</taxon>
        <taxon>Bacillariophyta</taxon>
        <taxon>Bacillariophyceae</taxon>
        <taxon>Bacillariophycidae</taxon>
        <taxon>Naviculales</taxon>
        <taxon>Naviculaceae</taxon>
        <taxon>Seminavis</taxon>
    </lineage>
</organism>
<dbReference type="AlphaFoldDB" id="A0A9N8EYZ0"/>
<gene>
    <name evidence="2" type="ORF">SEMRO_2353_G324480.3</name>
</gene>
<keyword evidence="3" id="KW-1185">Reference proteome</keyword>
<reference evidence="2" key="1">
    <citation type="submission" date="2020-06" db="EMBL/GenBank/DDBJ databases">
        <authorList>
            <consortium name="Plant Systems Biology data submission"/>
        </authorList>
    </citation>
    <scope>NUCLEOTIDE SEQUENCE</scope>
    <source>
        <strain evidence="2">D6</strain>
    </source>
</reference>
<proteinExistence type="predicted"/>
<name>A0A9N8EYZ0_9STRA</name>
<accession>A0A9N8EYZ0</accession>
<feature type="compositionally biased region" description="Low complexity" evidence="1">
    <location>
        <begin position="469"/>
        <end position="482"/>
    </location>
</feature>
<evidence type="ECO:0000313" key="2">
    <source>
        <dbReference type="EMBL" id="CAB9528915.1"/>
    </source>
</evidence>
<comment type="caution">
    <text evidence="2">The sequence shown here is derived from an EMBL/GenBank/DDBJ whole genome shotgun (WGS) entry which is preliminary data.</text>
</comment>
<feature type="region of interest" description="Disordered" evidence="1">
    <location>
        <begin position="399"/>
        <end position="490"/>
    </location>
</feature>